<name>A0A9Q9MHA2_9ACTN</name>
<sequence>MKVALVSEGTYPFAHGGVSVWCDQLLRGMPEYRWEVVALTVDGSERSRWERPANLDRVVSIPLWCAGGARRRPARGRPTTVFHAAYDAFLTALITPPDPSPDRATVQRSRFLLALRGLYEFAADGGDLAAAIGSNAALGAMQDRWRDVGVALGADHPALAGRPMRLTLADAAQAARLIGHMLRPLTVPPTRADVVHCAMNGLSALVGMTAKWTHDTPLLISEHGVYLRERYLEQLHGDLPHPVTVLLLGFHRSVAGAAYHLADALAPHSAYNRRWQLRNGADPDRMWTMYNGVAPELFPSAKTEPDEPTVVFVGRVDPLKDLHTLIRAFAVVRDRVPGARLRIYGSATDLRYRDSCLALVERLGLTGAARLEGNAPDLVEAYHSGSIVALTSISEGFPYTVIEAMACGRTMVCTNVGGVSEAVGDAGFVVPPRDVDAVADACVTLLRDPELRHRMAAEARQRVLDRFTLTQSLAAYRGLYERLVAPRLERGPTGAARRTAVGRVAAADLCGPASALDPASRTEAVRRGGAQRTRGLWDVHDTTARIRR</sequence>
<feature type="domain" description="Glycosyl transferase family 1" evidence="2">
    <location>
        <begin position="297"/>
        <end position="462"/>
    </location>
</feature>
<dbReference type="Gene3D" id="3.40.50.2000">
    <property type="entry name" value="Glycogen Phosphorylase B"/>
    <property type="match status" value="2"/>
</dbReference>
<dbReference type="OrthoDB" id="9772485at2"/>
<reference evidence="4" key="1">
    <citation type="submission" date="2021-04" db="EMBL/GenBank/DDBJ databases">
        <title>Dactylosporangium aurantiacum NRRL B-8018 full assembly.</title>
        <authorList>
            <person name="Hartkoorn R.C."/>
            <person name="Beaudoing E."/>
            <person name="Hot D."/>
        </authorList>
    </citation>
    <scope>NUCLEOTIDE SEQUENCE</scope>
    <source>
        <strain evidence="4">NRRL B-8018</strain>
    </source>
</reference>
<evidence type="ECO:0000259" key="3">
    <source>
        <dbReference type="Pfam" id="PF11997"/>
    </source>
</evidence>
<organism evidence="4 5">
    <name type="scientific">Dactylosporangium aurantiacum</name>
    <dbReference type="NCBI Taxonomy" id="35754"/>
    <lineage>
        <taxon>Bacteria</taxon>
        <taxon>Bacillati</taxon>
        <taxon>Actinomycetota</taxon>
        <taxon>Actinomycetes</taxon>
        <taxon>Micromonosporales</taxon>
        <taxon>Micromonosporaceae</taxon>
        <taxon>Dactylosporangium</taxon>
    </lineage>
</organism>
<dbReference type="InterPro" id="IPR022622">
    <property type="entry name" value="DUF3492"/>
</dbReference>
<protein>
    <submittedName>
        <fullName evidence="4">GT4 family glycosyltransferase PelF</fullName>
    </submittedName>
</protein>
<keyword evidence="1" id="KW-0808">Transferase</keyword>
<proteinExistence type="predicted"/>
<accession>A0A9Q9MHA2</accession>
<dbReference type="EMBL" id="CP073767">
    <property type="protein sequence ID" value="UWZ59228.1"/>
    <property type="molecule type" value="Genomic_DNA"/>
</dbReference>
<dbReference type="Proteomes" id="UP001058003">
    <property type="component" value="Chromosome"/>
</dbReference>
<dbReference type="PANTHER" id="PTHR12526">
    <property type="entry name" value="GLYCOSYLTRANSFERASE"/>
    <property type="match status" value="1"/>
</dbReference>
<evidence type="ECO:0000313" key="4">
    <source>
        <dbReference type="EMBL" id="UWZ59228.1"/>
    </source>
</evidence>
<dbReference type="Pfam" id="PF11997">
    <property type="entry name" value="DUF3492"/>
    <property type="match status" value="1"/>
</dbReference>
<evidence type="ECO:0000259" key="2">
    <source>
        <dbReference type="Pfam" id="PF00534"/>
    </source>
</evidence>
<dbReference type="NCBIfam" id="NF038011">
    <property type="entry name" value="PelF"/>
    <property type="match status" value="1"/>
</dbReference>
<evidence type="ECO:0000313" key="5">
    <source>
        <dbReference type="Proteomes" id="UP001058003"/>
    </source>
</evidence>
<gene>
    <name evidence="4" type="primary">pelF</name>
    <name evidence="4" type="ORF">Daura_25555</name>
</gene>
<dbReference type="Pfam" id="PF00534">
    <property type="entry name" value="Glycos_transf_1"/>
    <property type="match status" value="1"/>
</dbReference>
<dbReference type="GO" id="GO:0016757">
    <property type="term" value="F:glycosyltransferase activity"/>
    <property type="evidence" value="ECO:0007669"/>
    <property type="project" value="InterPro"/>
</dbReference>
<dbReference type="InterPro" id="IPR001296">
    <property type="entry name" value="Glyco_trans_1"/>
</dbReference>
<dbReference type="PANTHER" id="PTHR12526:SF636">
    <property type="entry name" value="BLL3647 PROTEIN"/>
    <property type="match status" value="1"/>
</dbReference>
<dbReference type="KEGG" id="daur:Daura_25555"/>
<feature type="domain" description="DUF3492" evidence="3">
    <location>
        <begin position="1"/>
        <end position="284"/>
    </location>
</feature>
<dbReference type="SUPFAM" id="SSF53756">
    <property type="entry name" value="UDP-Glycosyltransferase/glycogen phosphorylase"/>
    <property type="match status" value="1"/>
</dbReference>
<dbReference type="InterPro" id="IPR047691">
    <property type="entry name" value="PelF-like"/>
</dbReference>
<dbReference type="AlphaFoldDB" id="A0A9Q9MHA2"/>
<evidence type="ECO:0000256" key="1">
    <source>
        <dbReference type="ARBA" id="ARBA00022679"/>
    </source>
</evidence>
<keyword evidence="5" id="KW-1185">Reference proteome</keyword>